<dbReference type="FunFam" id="3.30.360.10:FF:000005">
    <property type="entry name" value="Homoserine dehydrogenase"/>
    <property type="match status" value="1"/>
</dbReference>
<dbReference type="GO" id="GO:0050661">
    <property type="term" value="F:NADP binding"/>
    <property type="evidence" value="ECO:0007669"/>
    <property type="project" value="InterPro"/>
</dbReference>
<evidence type="ECO:0000256" key="7">
    <source>
        <dbReference type="ARBA" id="ARBA00022697"/>
    </source>
</evidence>
<keyword evidence="7" id="KW-0791">Threonine biosynthesis</keyword>
<dbReference type="EC" id="1.1.1.3" evidence="4"/>
<feature type="binding site" evidence="11">
    <location>
        <position position="119"/>
    </location>
    <ligand>
        <name>NADPH</name>
        <dbReference type="ChEBI" id="CHEBI:57783"/>
    </ligand>
</feature>
<evidence type="ECO:0000256" key="3">
    <source>
        <dbReference type="ARBA" id="ARBA00006753"/>
    </source>
</evidence>
<comment type="pathway">
    <text evidence="1">Amino-acid biosynthesis; L-threonine biosynthesis; L-threonine from L-aspartate: step 3/5.</text>
</comment>
<dbReference type="PROSITE" id="PS01042">
    <property type="entry name" value="HOMOSER_DHGENASE"/>
    <property type="match status" value="1"/>
</dbReference>
<evidence type="ECO:0000256" key="9">
    <source>
        <dbReference type="ARBA" id="ARBA00023167"/>
    </source>
</evidence>
<dbReference type="PANTHER" id="PTHR43331:SF1">
    <property type="entry name" value="HOMOSERINE DEHYDROGENASE"/>
    <property type="match status" value="1"/>
</dbReference>
<dbReference type="EMBL" id="LKCM01000095">
    <property type="protein sequence ID" value="KPQ44406.1"/>
    <property type="molecule type" value="Genomic_DNA"/>
</dbReference>
<keyword evidence="11" id="KW-0521">NADP</keyword>
<evidence type="ECO:0000259" key="13">
    <source>
        <dbReference type="Pfam" id="PF03447"/>
    </source>
</evidence>
<dbReference type="UniPathway" id="UPA00051">
    <property type="reaction ID" value="UER00465"/>
</dbReference>
<evidence type="ECO:0000256" key="11">
    <source>
        <dbReference type="PIRSR" id="PIRSR036497-2"/>
    </source>
</evidence>
<keyword evidence="8 14" id="KW-0560">Oxidoreductase</keyword>
<keyword evidence="9" id="KW-0486">Methionine biosynthesis</keyword>
<comment type="pathway">
    <text evidence="2">Amino-acid biosynthesis; L-methionine biosynthesis via de novo pathway; L-homoserine from L-aspartate: step 3/3.</text>
</comment>
<dbReference type="InterPro" id="IPR005106">
    <property type="entry name" value="Asp/hSer_DH_NAD-bd"/>
</dbReference>
<dbReference type="NCBIfam" id="NF004912">
    <property type="entry name" value="PRK06270.1"/>
    <property type="match status" value="1"/>
</dbReference>
<dbReference type="Gene3D" id="3.30.360.10">
    <property type="entry name" value="Dihydrodipicolinate Reductase, domain 2"/>
    <property type="match status" value="1"/>
</dbReference>
<dbReference type="AlphaFoldDB" id="A0A0P8E268"/>
<comment type="similarity">
    <text evidence="3">Belongs to the homoserine dehydrogenase family.</text>
</comment>
<evidence type="ECO:0000256" key="2">
    <source>
        <dbReference type="ARBA" id="ARBA00005062"/>
    </source>
</evidence>
<protein>
    <recommendedName>
        <fullName evidence="5">Homoserine dehydrogenase</fullName>
        <ecNumber evidence="4">1.1.1.3</ecNumber>
    </recommendedName>
</protein>
<evidence type="ECO:0000256" key="6">
    <source>
        <dbReference type="ARBA" id="ARBA00022605"/>
    </source>
</evidence>
<dbReference type="PIRSF" id="PIRSF036497">
    <property type="entry name" value="HDH_short"/>
    <property type="match status" value="1"/>
</dbReference>
<dbReference type="SUPFAM" id="SSF55347">
    <property type="entry name" value="Glyceraldehyde-3-phosphate dehydrogenase-like, C-terminal domain"/>
    <property type="match status" value="1"/>
</dbReference>
<organism evidence="14 15">
    <name type="scientific">Candidatus Methanoperedens nitratireducens</name>
    <dbReference type="NCBI Taxonomy" id="1392998"/>
    <lineage>
        <taxon>Archaea</taxon>
        <taxon>Methanobacteriati</taxon>
        <taxon>Methanobacteriota</taxon>
        <taxon>Stenosarchaea group</taxon>
        <taxon>Methanomicrobia</taxon>
        <taxon>Methanosarcinales</taxon>
        <taxon>ANME-2 cluster</taxon>
        <taxon>Candidatus Methanoperedentaceae</taxon>
        <taxon>Candidatus Methanoperedens</taxon>
    </lineage>
</organism>
<dbReference type="UniPathway" id="UPA00050">
    <property type="reaction ID" value="UER00063"/>
</dbReference>
<name>A0A0P8E268_9EURY</name>
<evidence type="ECO:0000256" key="1">
    <source>
        <dbReference type="ARBA" id="ARBA00005056"/>
    </source>
</evidence>
<feature type="binding site" evidence="11">
    <location>
        <position position="204"/>
    </location>
    <ligand>
        <name>L-homoserine</name>
        <dbReference type="ChEBI" id="CHEBI:57476"/>
    </ligand>
</feature>
<dbReference type="GO" id="GO:0009086">
    <property type="term" value="P:methionine biosynthetic process"/>
    <property type="evidence" value="ECO:0007669"/>
    <property type="project" value="UniProtKB-KW"/>
</dbReference>
<dbReference type="SUPFAM" id="SSF51735">
    <property type="entry name" value="NAD(P)-binding Rossmann-fold domains"/>
    <property type="match status" value="1"/>
</dbReference>
<dbReference type="FunFam" id="3.40.50.720:FF:000554">
    <property type="entry name" value="Homoserine dehydrogenase"/>
    <property type="match status" value="1"/>
</dbReference>
<feature type="active site" description="Proton donor" evidence="10">
    <location>
        <position position="219"/>
    </location>
</feature>
<dbReference type="Pfam" id="PF03447">
    <property type="entry name" value="NAD_binding_3"/>
    <property type="match status" value="1"/>
</dbReference>
<dbReference type="InterPro" id="IPR001342">
    <property type="entry name" value="HDH_cat"/>
</dbReference>
<evidence type="ECO:0000256" key="4">
    <source>
        <dbReference type="ARBA" id="ARBA00013213"/>
    </source>
</evidence>
<reference evidence="14 15" key="1">
    <citation type="submission" date="2015-09" db="EMBL/GenBank/DDBJ databases">
        <title>A metagenomics-based metabolic model of nitrate-dependent anaerobic oxidation of methane by Methanoperedens-like archaea.</title>
        <authorList>
            <person name="Arshad A."/>
            <person name="Speth D.R."/>
            <person name="De Graaf R.M."/>
            <person name="Op Den Camp H.J."/>
            <person name="Jetten M.S."/>
            <person name="Welte C.U."/>
        </authorList>
    </citation>
    <scope>NUCLEOTIDE SEQUENCE [LARGE SCALE GENOMIC DNA]</scope>
</reference>
<dbReference type="InterPro" id="IPR036291">
    <property type="entry name" value="NAD(P)-bd_dom_sf"/>
</dbReference>
<evidence type="ECO:0000259" key="12">
    <source>
        <dbReference type="Pfam" id="PF00742"/>
    </source>
</evidence>
<evidence type="ECO:0000313" key="15">
    <source>
        <dbReference type="Proteomes" id="UP000050360"/>
    </source>
</evidence>
<evidence type="ECO:0000256" key="10">
    <source>
        <dbReference type="PIRSR" id="PIRSR036497-1"/>
    </source>
</evidence>
<keyword evidence="6" id="KW-0028">Amino-acid biosynthesis</keyword>
<dbReference type="Pfam" id="PF00742">
    <property type="entry name" value="Homoserine_dh"/>
    <property type="match status" value="1"/>
</dbReference>
<evidence type="ECO:0000313" key="14">
    <source>
        <dbReference type="EMBL" id="KPQ44406.1"/>
    </source>
</evidence>
<dbReference type="GO" id="GO:0009088">
    <property type="term" value="P:threonine biosynthetic process"/>
    <property type="evidence" value="ECO:0007669"/>
    <property type="project" value="UniProtKB-UniPathway"/>
</dbReference>
<dbReference type="GO" id="GO:0004412">
    <property type="term" value="F:homoserine dehydrogenase activity"/>
    <property type="evidence" value="ECO:0007669"/>
    <property type="project" value="UniProtKB-EC"/>
</dbReference>
<sequence>MRIVNISIIGFGAVGQGVARSILSKQEYLKKEGIDLRVVGISDSKGSEINTTGIDLKSALLRKKQKGSVGSNNALDIIGDVEHDIVVEATPTNINNGEPGLSNMRLAFKSGKHVVTSNKGPLALHFNELKEAAEDNGLFFRYEATVGGAVPIFNLVHETLAGNTVFGMEGILNGTCNYILTRMSEERMPYDLVLKEAQELGIAETDPAYDVEGIDSAIKLVIIANSIFGLDSTYKDVDVTGITKITPEALELANRNNYVVKLICEAREGKLTVAPRLVPKRHPLAVGGTLNVASILTDLAGRITISGRGAGSIETASSILSDILYIVRNS</sequence>
<feature type="domain" description="Aspartate/homoserine dehydrogenase NAD-binding" evidence="13">
    <location>
        <begin position="10"/>
        <end position="142"/>
    </location>
</feature>
<accession>A0A0P8E268</accession>
<dbReference type="NCBIfam" id="NF004976">
    <property type="entry name" value="PRK06349.1"/>
    <property type="match status" value="1"/>
</dbReference>
<feature type="domain" description="Homoserine dehydrogenase catalytic" evidence="12">
    <location>
        <begin position="151"/>
        <end position="324"/>
    </location>
</feature>
<dbReference type="InterPro" id="IPR022697">
    <property type="entry name" value="HDH_short"/>
</dbReference>
<gene>
    <name evidence="14" type="ORF">MPEBLZ_01039</name>
</gene>
<proteinExistence type="inferred from homology"/>
<dbReference type="PATRIC" id="fig|1719120.3.peg.1119"/>
<dbReference type="InterPro" id="IPR019811">
    <property type="entry name" value="HDH_CS"/>
</dbReference>
<evidence type="ECO:0000256" key="8">
    <source>
        <dbReference type="ARBA" id="ARBA00023002"/>
    </source>
</evidence>
<dbReference type="Proteomes" id="UP000050360">
    <property type="component" value="Unassembled WGS sequence"/>
</dbReference>
<comment type="caution">
    <text evidence="14">The sequence shown here is derived from an EMBL/GenBank/DDBJ whole genome shotgun (WGS) entry which is preliminary data.</text>
</comment>
<feature type="binding site" evidence="11">
    <location>
        <begin position="10"/>
        <end position="15"/>
    </location>
    <ligand>
        <name>NADP(+)</name>
        <dbReference type="ChEBI" id="CHEBI:58349"/>
    </ligand>
</feature>
<dbReference type="PANTHER" id="PTHR43331">
    <property type="entry name" value="HOMOSERINE DEHYDROGENASE"/>
    <property type="match status" value="1"/>
</dbReference>
<dbReference type="Gene3D" id="3.40.50.720">
    <property type="entry name" value="NAD(P)-binding Rossmann-like Domain"/>
    <property type="match status" value="1"/>
</dbReference>
<evidence type="ECO:0000256" key="5">
    <source>
        <dbReference type="ARBA" id="ARBA00013376"/>
    </source>
</evidence>